<accession>A0AAV6V1H7</accession>
<keyword evidence="2" id="KW-1185">Reference proteome</keyword>
<comment type="caution">
    <text evidence="1">The sequence shown here is derived from an EMBL/GenBank/DDBJ whole genome shotgun (WGS) entry which is preliminary data.</text>
</comment>
<sequence>METAFVPFSPRMVMDWNCGGFFPHPKDAEEDARGDPSLTLLSVERVRYVLFVLKLLNGITCRFVLQLPVRDCETYMVLPKWVVLPMALLSPFAAPPVNDHPYSSLATPSGFQGVFSDTPPPPLVKAIQIAAGSTGL</sequence>
<name>A0AAV6V1H7_9ARAC</name>
<evidence type="ECO:0000313" key="1">
    <source>
        <dbReference type="EMBL" id="KAG8190476.1"/>
    </source>
</evidence>
<gene>
    <name evidence="1" type="ORF">JTE90_016714</name>
</gene>
<dbReference type="EMBL" id="JAFNEN010000183">
    <property type="protein sequence ID" value="KAG8190476.1"/>
    <property type="molecule type" value="Genomic_DNA"/>
</dbReference>
<dbReference type="Proteomes" id="UP000827092">
    <property type="component" value="Unassembled WGS sequence"/>
</dbReference>
<protein>
    <submittedName>
        <fullName evidence="1">Uncharacterized protein</fullName>
    </submittedName>
</protein>
<organism evidence="1 2">
    <name type="scientific">Oedothorax gibbosus</name>
    <dbReference type="NCBI Taxonomy" id="931172"/>
    <lineage>
        <taxon>Eukaryota</taxon>
        <taxon>Metazoa</taxon>
        <taxon>Ecdysozoa</taxon>
        <taxon>Arthropoda</taxon>
        <taxon>Chelicerata</taxon>
        <taxon>Arachnida</taxon>
        <taxon>Araneae</taxon>
        <taxon>Araneomorphae</taxon>
        <taxon>Entelegynae</taxon>
        <taxon>Araneoidea</taxon>
        <taxon>Linyphiidae</taxon>
        <taxon>Erigoninae</taxon>
        <taxon>Oedothorax</taxon>
    </lineage>
</organism>
<proteinExistence type="predicted"/>
<evidence type="ECO:0000313" key="2">
    <source>
        <dbReference type="Proteomes" id="UP000827092"/>
    </source>
</evidence>
<reference evidence="1 2" key="1">
    <citation type="journal article" date="2022" name="Nat. Ecol. Evol.">
        <title>A masculinizing supergene underlies an exaggerated male reproductive morph in a spider.</title>
        <authorList>
            <person name="Hendrickx F."/>
            <person name="De Corte Z."/>
            <person name="Sonet G."/>
            <person name="Van Belleghem S.M."/>
            <person name="Kostlbacher S."/>
            <person name="Vangestel C."/>
        </authorList>
    </citation>
    <scope>NUCLEOTIDE SEQUENCE [LARGE SCALE GENOMIC DNA]</scope>
    <source>
        <strain evidence="1">W744_W776</strain>
    </source>
</reference>
<dbReference type="AlphaFoldDB" id="A0AAV6V1H7"/>